<feature type="region of interest" description="Disordered" evidence="1">
    <location>
        <begin position="8"/>
        <end position="31"/>
    </location>
</feature>
<name>J5Q311_TRIAS</name>
<comment type="caution">
    <text evidence="2">The sequence shown here is derived from an EMBL/GenBank/DDBJ whole genome shotgun (WGS) entry which is preliminary data.</text>
</comment>
<dbReference type="KEGG" id="tasa:A1Q1_06445"/>
<sequence length="338" mass="37442">MHVAQIVVHASTPHSTSGRMSGLKFDPPQVSPVTEVDRRRFPRFRAYIRRRIAETLPESILQGAITEVVTDAIGTLDSRSEKEAILCVDSNIDLERLLGPLKHQRIPAHLMTWKDEPRSLGVRSTTSTKSGVHIPDITVYVKNVATGQIVVAHVVEIKWRAGVAQAILNMSQAHEAQQTTDGTFVLETTFCRLFASDLQELLEKSSELANSMPHDFAPSQQPEATKVDDIGIDVAQFELLWKHFQRARAHIQSLPPAPVGASAILIPTLVDPSFEREIVRRTPLPAPREESPSGDDDTEDDGADGDVPLQRLLAQFTLDGWHVKLVSPRDFNTISNII</sequence>
<evidence type="ECO:0000313" key="2">
    <source>
        <dbReference type="EMBL" id="EJT45213.1"/>
    </source>
</evidence>
<reference evidence="2 3" key="1">
    <citation type="journal article" date="2012" name="Eukaryot. Cell">
        <title>Draft genome sequence of CBS 2479, the standard type strain of Trichosporon asahii.</title>
        <authorList>
            <person name="Yang R.Y."/>
            <person name="Li H.T."/>
            <person name="Zhu H."/>
            <person name="Zhou G.P."/>
            <person name="Wang M."/>
            <person name="Wang L."/>
        </authorList>
    </citation>
    <scope>NUCLEOTIDE SEQUENCE [LARGE SCALE GENOMIC DNA]</scope>
    <source>
        <strain evidence="3">ATCC 90039 / CBS 2479 / JCM 2466 / KCTC 7840 / NCYC 2677 / UAMH 7654</strain>
    </source>
</reference>
<protein>
    <submittedName>
        <fullName evidence="2">Uncharacterized protein</fullName>
    </submittedName>
</protein>
<evidence type="ECO:0000256" key="1">
    <source>
        <dbReference type="SAM" id="MobiDB-lite"/>
    </source>
</evidence>
<dbReference type="GeneID" id="25989957"/>
<gene>
    <name evidence="2" type="ORF">A1Q1_06445</name>
</gene>
<dbReference type="Proteomes" id="UP000002748">
    <property type="component" value="Unassembled WGS sequence"/>
</dbReference>
<feature type="region of interest" description="Disordered" evidence="1">
    <location>
        <begin position="280"/>
        <end position="306"/>
    </location>
</feature>
<organism evidence="2 3">
    <name type="scientific">Trichosporon asahii var. asahii (strain ATCC 90039 / CBS 2479 / JCM 2466 / KCTC 7840 / NBRC 103889/ NCYC 2677 / UAMH 7654)</name>
    <name type="common">Yeast</name>
    <dbReference type="NCBI Taxonomy" id="1186058"/>
    <lineage>
        <taxon>Eukaryota</taxon>
        <taxon>Fungi</taxon>
        <taxon>Dikarya</taxon>
        <taxon>Basidiomycota</taxon>
        <taxon>Agaricomycotina</taxon>
        <taxon>Tremellomycetes</taxon>
        <taxon>Trichosporonales</taxon>
        <taxon>Trichosporonaceae</taxon>
        <taxon>Trichosporon</taxon>
    </lineage>
</organism>
<accession>J5Q311</accession>
<dbReference type="EMBL" id="ALBS01000332">
    <property type="protein sequence ID" value="EJT45213.1"/>
    <property type="molecule type" value="Genomic_DNA"/>
</dbReference>
<dbReference type="VEuPathDB" id="FungiDB:A1Q1_06445"/>
<dbReference type="HOGENOM" id="CLU_821799_0_0_1"/>
<dbReference type="RefSeq" id="XP_014177034.1">
    <property type="nucleotide sequence ID" value="XM_014321559.1"/>
</dbReference>
<proteinExistence type="predicted"/>
<dbReference type="AlphaFoldDB" id="J5Q311"/>
<evidence type="ECO:0000313" key="3">
    <source>
        <dbReference type="Proteomes" id="UP000002748"/>
    </source>
</evidence>
<feature type="compositionally biased region" description="Acidic residues" evidence="1">
    <location>
        <begin position="292"/>
        <end position="304"/>
    </location>
</feature>